<dbReference type="Proteomes" id="UP000662973">
    <property type="component" value="Chromosome"/>
</dbReference>
<dbReference type="PANTHER" id="PTHR43096:SF52">
    <property type="entry name" value="DNAJ HOMOLOG 1, MITOCHONDRIAL-RELATED"/>
    <property type="match status" value="1"/>
</dbReference>
<dbReference type="SMART" id="SM00271">
    <property type="entry name" value="DnaJ"/>
    <property type="match status" value="1"/>
</dbReference>
<dbReference type="GO" id="GO:0005737">
    <property type="term" value="C:cytoplasm"/>
    <property type="evidence" value="ECO:0007669"/>
    <property type="project" value="TreeGrafter"/>
</dbReference>
<protein>
    <submittedName>
        <fullName evidence="5">DnaJ-class molecular chaperone</fullName>
    </submittedName>
</protein>
<sequence length="187" mass="20504">MYESRLLVGLAAAFGGMALLLALLGVVYNPIVLAVAAVFGAVAYLLWIHGTGRLAGRLYARVQRQAERNARCRGDRDARRGRAEGQRDRGGFGAGPRGDWRPPGSGSRRHRRADQRSGGTQKRPPGQTDSPSVAEAARRLGVDPEADQETIKRAYRERVKAVHPDTDGGDEERFKRVAAAYERLKDE</sequence>
<keyword evidence="3" id="KW-1133">Transmembrane helix</keyword>
<evidence type="ECO:0000256" key="1">
    <source>
        <dbReference type="ARBA" id="ARBA00023186"/>
    </source>
</evidence>
<feature type="region of interest" description="Disordered" evidence="2">
    <location>
        <begin position="69"/>
        <end position="173"/>
    </location>
</feature>
<evidence type="ECO:0000256" key="2">
    <source>
        <dbReference type="SAM" id="MobiDB-lite"/>
    </source>
</evidence>
<dbReference type="Gene3D" id="1.10.287.110">
    <property type="entry name" value="DnaJ domain"/>
    <property type="match status" value="1"/>
</dbReference>
<dbReference type="GO" id="GO:0042026">
    <property type="term" value="P:protein refolding"/>
    <property type="evidence" value="ECO:0007669"/>
    <property type="project" value="TreeGrafter"/>
</dbReference>
<dbReference type="InterPro" id="IPR001623">
    <property type="entry name" value="DnaJ_domain"/>
</dbReference>
<organism evidence="5 6">
    <name type="scientific">Halapricum desulfuricans</name>
    <dbReference type="NCBI Taxonomy" id="2841257"/>
    <lineage>
        <taxon>Archaea</taxon>
        <taxon>Methanobacteriati</taxon>
        <taxon>Methanobacteriota</taxon>
        <taxon>Stenosarchaea group</taxon>
        <taxon>Halobacteria</taxon>
        <taxon>Halobacteriales</taxon>
        <taxon>Haloarculaceae</taxon>
        <taxon>Halapricum</taxon>
    </lineage>
</organism>
<accession>A0A897NBQ9</accession>
<keyword evidence="6" id="KW-1185">Reference proteome</keyword>
<dbReference type="KEGG" id="hds:HSR122_1461"/>
<dbReference type="GeneID" id="68852092"/>
<proteinExistence type="predicted"/>
<feature type="transmembrane region" description="Helical" evidence="3">
    <location>
        <begin position="7"/>
        <end position="25"/>
    </location>
</feature>
<name>A0A897NBQ9_9EURY</name>
<dbReference type="PRINTS" id="PR00625">
    <property type="entry name" value="JDOMAIN"/>
</dbReference>
<feature type="compositionally biased region" description="Basic and acidic residues" evidence="2">
    <location>
        <begin position="149"/>
        <end position="173"/>
    </location>
</feature>
<feature type="transmembrane region" description="Helical" evidence="3">
    <location>
        <begin position="31"/>
        <end position="48"/>
    </location>
</feature>
<dbReference type="EMBL" id="CP064788">
    <property type="protein sequence ID" value="QSG08855.1"/>
    <property type="molecule type" value="Genomic_DNA"/>
</dbReference>
<evidence type="ECO:0000313" key="6">
    <source>
        <dbReference type="Proteomes" id="UP000662973"/>
    </source>
</evidence>
<evidence type="ECO:0000256" key="3">
    <source>
        <dbReference type="SAM" id="Phobius"/>
    </source>
</evidence>
<feature type="domain" description="J" evidence="4">
    <location>
        <begin position="135"/>
        <end position="187"/>
    </location>
</feature>
<evidence type="ECO:0000313" key="5">
    <source>
        <dbReference type="EMBL" id="QSG08855.1"/>
    </source>
</evidence>
<keyword evidence="1" id="KW-0143">Chaperone</keyword>
<dbReference type="SUPFAM" id="SSF46565">
    <property type="entry name" value="Chaperone J-domain"/>
    <property type="match status" value="1"/>
</dbReference>
<keyword evidence="3" id="KW-0472">Membrane</keyword>
<reference evidence="5 6" key="1">
    <citation type="submission" date="2020-11" db="EMBL/GenBank/DDBJ databases">
        <title>Carbohydrate-dependent, anaerobic sulfur respiration: A novel catabolism in halophilic archaea.</title>
        <authorList>
            <person name="Sorokin D.Y."/>
            <person name="Messina E."/>
            <person name="Smedile F."/>
            <person name="La Cono V."/>
            <person name="Hallsworth J.E."/>
            <person name="Yakimov M.M."/>
        </authorList>
    </citation>
    <scope>NUCLEOTIDE SEQUENCE [LARGE SCALE GENOMIC DNA]</scope>
    <source>
        <strain evidence="5 6">HSR12-2</strain>
    </source>
</reference>
<dbReference type="GO" id="GO:0051082">
    <property type="term" value="F:unfolded protein binding"/>
    <property type="evidence" value="ECO:0007669"/>
    <property type="project" value="TreeGrafter"/>
</dbReference>
<dbReference type="RefSeq" id="WP_229112069.1">
    <property type="nucleotide sequence ID" value="NZ_CP064788.1"/>
</dbReference>
<evidence type="ECO:0000259" key="4">
    <source>
        <dbReference type="PROSITE" id="PS50076"/>
    </source>
</evidence>
<dbReference type="CDD" id="cd06257">
    <property type="entry name" value="DnaJ"/>
    <property type="match status" value="1"/>
</dbReference>
<dbReference type="InterPro" id="IPR036869">
    <property type="entry name" value="J_dom_sf"/>
</dbReference>
<dbReference type="PANTHER" id="PTHR43096">
    <property type="entry name" value="DNAJ HOMOLOG 1, MITOCHONDRIAL-RELATED"/>
    <property type="match status" value="1"/>
</dbReference>
<gene>
    <name evidence="5" type="primary">cbpA2</name>
    <name evidence="5" type="ORF">HSR122_1461</name>
</gene>
<dbReference type="PROSITE" id="PS50076">
    <property type="entry name" value="DNAJ_2"/>
    <property type="match status" value="1"/>
</dbReference>
<dbReference type="Pfam" id="PF00226">
    <property type="entry name" value="DnaJ"/>
    <property type="match status" value="1"/>
</dbReference>
<keyword evidence="3" id="KW-0812">Transmembrane</keyword>
<feature type="compositionally biased region" description="Basic and acidic residues" evidence="2">
    <location>
        <begin position="69"/>
        <end position="90"/>
    </location>
</feature>
<dbReference type="AlphaFoldDB" id="A0A897NBQ9"/>